<name>A0ABW2J0Z1_9BURK</name>
<feature type="chain" id="PRO_5045654027" description="DUF4398 domain-containing protein" evidence="2">
    <location>
        <begin position="23"/>
        <end position="235"/>
    </location>
</feature>
<organism evidence="3 4">
    <name type="scientific">Herminiimonas aquatilis</name>
    <dbReference type="NCBI Taxonomy" id="345342"/>
    <lineage>
        <taxon>Bacteria</taxon>
        <taxon>Pseudomonadati</taxon>
        <taxon>Pseudomonadota</taxon>
        <taxon>Betaproteobacteria</taxon>
        <taxon>Burkholderiales</taxon>
        <taxon>Oxalobacteraceae</taxon>
        <taxon>Herminiimonas</taxon>
    </lineage>
</organism>
<reference evidence="4" key="1">
    <citation type="journal article" date="2019" name="Int. J. Syst. Evol. Microbiol.">
        <title>The Global Catalogue of Microorganisms (GCM) 10K type strain sequencing project: providing services to taxonomists for standard genome sequencing and annotation.</title>
        <authorList>
            <consortium name="The Broad Institute Genomics Platform"/>
            <consortium name="The Broad Institute Genome Sequencing Center for Infectious Disease"/>
            <person name="Wu L."/>
            <person name="Ma J."/>
        </authorList>
    </citation>
    <scope>NUCLEOTIDE SEQUENCE [LARGE SCALE GENOMIC DNA]</scope>
    <source>
        <strain evidence="4">CCUG 36956</strain>
    </source>
</reference>
<dbReference type="Proteomes" id="UP001596379">
    <property type="component" value="Unassembled WGS sequence"/>
</dbReference>
<gene>
    <name evidence="3" type="ORF">ACFQO0_00150</name>
</gene>
<sequence>MKLILKIFAASSILFSCQFSSAETSRIDEAALQTYSVQEVLEQYPAGSIQSQEAASSALQMVAAARANIEARYKVDQRICHPKFFTTSCLNKAAERHRVDLLAVKPLEVEANAYIRHARVLERDRRLAEKAAENAGKPMLNETSGENRAVTDAQNSESEKNSVAKESERKARADAYAKKNAEYVERQQNLKANEAVEELKRAENIKKYEEKVKASEARQKEILQKKAEKEGMKAN</sequence>
<accession>A0ABW2J0Z1</accession>
<dbReference type="RefSeq" id="WP_382231889.1">
    <property type="nucleotide sequence ID" value="NZ_JBHTCC010000001.1"/>
</dbReference>
<dbReference type="PROSITE" id="PS51257">
    <property type="entry name" value="PROKAR_LIPOPROTEIN"/>
    <property type="match status" value="1"/>
</dbReference>
<evidence type="ECO:0000313" key="3">
    <source>
        <dbReference type="EMBL" id="MFC7296847.1"/>
    </source>
</evidence>
<feature type="region of interest" description="Disordered" evidence="1">
    <location>
        <begin position="213"/>
        <end position="235"/>
    </location>
</feature>
<evidence type="ECO:0000256" key="1">
    <source>
        <dbReference type="SAM" id="MobiDB-lite"/>
    </source>
</evidence>
<comment type="caution">
    <text evidence="3">The sequence shown here is derived from an EMBL/GenBank/DDBJ whole genome shotgun (WGS) entry which is preliminary data.</text>
</comment>
<evidence type="ECO:0008006" key="5">
    <source>
        <dbReference type="Google" id="ProtNLM"/>
    </source>
</evidence>
<evidence type="ECO:0000256" key="2">
    <source>
        <dbReference type="SAM" id="SignalP"/>
    </source>
</evidence>
<feature type="compositionally biased region" description="Polar residues" evidence="1">
    <location>
        <begin position="141"/>
        <end position="156"/>
    </location>
</feature>
<keyword evidence="4" id="KW-1185">Reference proteome</keyword>
<dbReference type="EMBL" id="JBHTCC010000001">
    <property type="protein sequence ID" value="MFC7296847.1"/>
    <property type="molecule type" value="Genomic_DNA"/>
</dbReference>
<feature type="region of interest" description="Disordered" evidence="1">
    <location>
        <begin position="131"/>
        <end position="174"/>
    </location>
</feature>
<feature type="compositionally biased region" description="Basic and acidic residues" evidence="1">
    <location>
        <begin position="157"/>
        <end position="174"/>
    </location>
</feature>
<feature type="signal peptide" evidence="2">
    <location>
        <begin position="1"/>
        <end position="22"/>
    </location>
</feature>
<evidence type="ECO:0000313" key="4">
    <source>
        <dbReference type="Proteomes" id="UP001596379"/>
    </source>
</evidence>
<proteinExistence type="predicted"/>
<keyword evidence="2" id="KW-0732">Signal</keyword>
<protein>
    <recommendedName>
        <fullName evidence="5">DUF4398 domain-containing protein</fullName>
    </recommendedName>
</protein>